<comment type="caution">
    <text evidence="2">The sequence shown here is derived from an EMBL/GenBank/DDBJ whole genome shotgun (WGS) entry which is preliminary data.</text>
</comment>
<dbReference type="InterPro" id="IPR012337">
    <property type="entry name" value="RNaseH-like_sf"/>
</dbReference>
<keyword evidence="3" id="KW-1185">Reference proteome</keyword>
<evidence type="ECO:0000313" key="2">
    <source>
        <dbReference type="EMBL" id="KAJ8865873.1"/>
    </source>
</evidence>
<name>A0ABQ9G3H7_9NEOP</name>
<dbReference type="Pfam" id="PF05699">
    <property type="entry name" value="Dimer_Tnp_hAT"/>
    <property type="match status" value="1"/>
</dbReference>
<reference evidence="2 3" key="1">
    <citation type="submission" date="2023-02" db="EMBL/GenBank/DDBJ databases">
        <title>LHISI_Scaffold_Assembly.</title>
        <authorList>
            <person name="Stuart O.P."/>
            <person name="Cleave R."/>
            <person name="Magrath M.J.L."/>
            <person name="Mikheyev A.S."/>
        </authorList>
    </citation>
    <scope>NUCLEOTIDE SEQUENCE [LARGE SCALE GENOMIC DNA]</scope>
    <source>
        <strain evidence="2">Daus_M_001</strain>
        <tissue evidence="2">Leg muscle</tissue>
    </source>
</reference>
<protein>
    <recommendedName>
        <fullName evidence="1">HAT C-terminal dimerisation domain-containing protein</fullName>
    </recommendedName>
</protein>
<proteinExistence type="predicted"/>
<dbReference type="EMBL" id="JARBHB010000017">
    <property type="protein sequence ID" value="KAJ8865873.1"/>
    <property type="molecule type" value="Genomic_DNA"/>
</dbReference>
<accession>A0ABQ9G3H7</accession>
<gene>
    <name evidence="2" type="ORF">PR048_033396</name>
</gene>
<dbReference type="SUPFAM" id="SSF53098">
    <property type="entry name" value="Ribonuclease H-like"/>
    <property type="match status" value="1"/>
</dbReference>
<evidence type="ECO:0000313" key="3">
    <source>
        <dbReference type="Proteomes" id="UP001159363"/>
    </source>
</evidence>
<sequence length="92" mass="10387">MEDQLSDQTGDRDSDFDLIFATLKQSSDGTSRFEHYLSASQQIYLGYPATSIISERTFWTAGNIVTSNRSSLYPDKVNLLAFLHTNRAFLNS</sequence>
<evidence type="ECO:0000259" key="1">
    <source>
        <dbReference type="Pfam" id="PF05699"/>
    </source>
</evidence>
<organism evidence="2 3">
    <name type="scientific">Dryococelus australis</name>
    <dbReference type="NCBI Taxonomy" id="614101"/>
    <lineage>
        <taxon>Eukaryota</taxon>
        <taxon>Metazoa</taxon>
        <taxon>Ecdysozoa</taxon>
        <taxon>Arthropoda</taxon>
        <taxon>Hexapoda</taxon>
        <taxon>Insecta</taxon>
        <taxon>Pterygota</taxon>
        <taxon>Neoptera</taxon>
        <taxon>Polyneoptera</taxon>
        <taxon>Phasmatodea</taxon>
        <taxon>Verophasmatodea</taxon>
        <taxon>Anareolatae</taxon>
        <taxon>Phasmatidae</taxon>
        <taxon>Eurycanthinae</taxon>
        <taxon>Dryococelus</taxon>
    </lineage>
</organism>
<dbReference type="Proteomes" id="UP001159363">
    <property type="component" value="Chromosome 16"/>
</dbReference>
<dbReference type="InterPro" id="IPR008906">
    <property type="entry name" value="HATC_C_dom"/>
</dbReference>
<feature type="domain" description="HAT C-terminal dimerisation" evidence="1">
    <location>
        <begin position="37"/>
        <end position="86"/>
    </location>
</feature>